<evidence type="ECO:0000256" key="2">
    <source>
        <dbReference type="SAM" id="MobiDB-lite"/>
    </source>
</evidence>
<dbReference type="SMART" id="SM00165">
    <property type="entry name" value="UBA"/>
    <property type="match status" value="1"/>
</dbReference>
<comment type="caution">
    <text evidence="4">The sequence shown here is derived from an EMBL/GenBank/DDBJ whole genome shotgun (WGS) entry which is preliminary data.</text>
</comment>
<sequence length="625" mass="71236">MDIESQIKTLMEMGFPRDQAVKALKVTGHDANKAIAYLFGEFEEPQGNGTENAPIEIDDPPVQGPNLPPQPQSHQHQEQFDTVDVKVPDGLPDYLGQFVDLGTSSLAQASSRGDEFQPPPIPLAPRPQVADLTRNLTEFIEVEGRSEPLSYRNYSSNSSSDDEGDGRPDYRGNVALSDSSSNMSECSIPNVKTEGHLVPVLRKKIWGYRYWVSVLSILSRSKHFSEVVMLVPEETVTPFIEELQKIVDFVQNFKRYKEWYMLVDGLLRATGPNVPQEDVSPGEEAINNIYKELTDAIPDLKSVLASLVESVEENISNEIPVLEVDPDIRKQTLYQTLNGQFWEQNFTNLGVVKYNRISPVVTIHLINEDDYNLQPFFVDEYFYPEIYSDKALKEVQRHVSLLREVEHERRALSRSLIDLNFFEGKRLGNLLRQATEVLKSENGEAGADLEQLTNLVNELRERTVERQTQANKTSEQNQFSHFRDVIRALPNLNRYRLQGIIMNDEWYYVRQRDVWVKMDVCELVDFELVISDVRNCTMRGSQPVTLLYVNAEGEPAWTDSEEGLSDDDLIMLSDEETKSSKEVELNGDEAGQKYTNEEDTNDNGGELKKEDEEIENVKSYETCSQ</sequence>
<feature type="compositionally biased region" description="Pro residues" evidence="2">
    <location>
        <begin position="62"/>
        <end position="71"/>
    </location>
</feature>
<dbReference type="InterPro" id="IPR009060">
    <property type="entry name" value="UBA-like_sf"/>
</dbReference>
<feature type="compositionally biased region" description="Low complexity" evidence="2">
    <location>
        <begin position="150"/>
        <end position="159"/>
    </location>
</feature>
<dbReference type="Proteomes" id="UP000037122">
    <property type="component" value="Unassembled WGS sequence"/>
</dbReference>
<dbReference type="VEuPathDB" id="FungiDB:QG37_03097"/>
<feature type="region of interest" description="Disordered" evidence="2">
    <location>
        <begin position="150"/>
        <end position="187"/>
    </location>
</feature>
<dbReference type="InterPro" id="IPR015940">
    <property type="entry name" value="UBA"/>
</dbReference>
<evidence type="ECO:0000313" key="4">
    <source>
        <dbReference type="EMBL" id="KNE00148.1"/>
    </source>
</evidence>
<dbReference type="VEuPathDB" id="FungiDB:CJI97_001071"/>
<accession>A0A0L0P169</accession>
<feature type="domain" description="UBA" evidence="3">
    <location>
        <begin position="1"/>
        <end position="41"/>
    </location>
</feature>
<dbReference type="CDD" id="cd14270">
    <property type="entry name" value="UBA"/>
    <property type="match status" value="1"/>
</dbReference>
<dbReference type="SUPFAM" id="SSF46934">
    <property type="entry name" value="UBA-like"/>
    <property type="match status" value="1"/>
</dbReference>
<proteinExistence type="predicted"/>
<dbReference type="GO" id="GO:0005634">
    <property type="term" value="C:nucleus"/>
    <property type="evidence" value="ECO:0007669"/>
    <property type="project" value="TreeGrafter"/>
</dbReference>
<dbReference type="EMBL" id="LGST01000020">
    <property type="protein sequence ID" value="KNE00148.1"/>
    <property type="molecule type" value="Genomic_DNA"/>
</dbReference>
<dbReference type="PROSITE" id="PS50030">
    <property type="entry name" value="UBA"/>
    <property type="match status" value="1"/>
</dbReference>
<dbReference type="Gene3D" id="1.10.8.10">
    <property type="entry name" value="DNA helicase RuvA subunit, C-terminal domain"/>
    <property type="match status" value="1"/>
</dbReference>
<dbReference type="VEuPathDB" id="FungiDB:CJI96_0001437"/>
<dbReference type="PANTHER" id="PTHR39597">
    <property type="entry name" value="UBA DOMAIN-CONTAINING PROTEIN RUP1"/>
    <property type="match status" value="1"/>
</dbReference>
<feature type="region of interest" description="Disordered" evidence="2">
    <location>
        <begin position="44"/>
        <end position="78"/>
    </location>
</feature>
<feature type="coiled-coil region" evidence="1">
    <location>
        <begin position="442"/>
        <end position="469"/>
    </location>
</feature>
<reference evidence="5" key="1">
    <citation type="journal article" date="2015" name="BMC Genomics">
        <title>Draft genome of a commonly misdiagnosed multidrug resistant pathogen Candida auris.</title>
        <authorList>
            <person name="Chatterjee S."/>
            <person name="Alampalli S.V."/>
            <person name="Nageshan R.K."/>
            <person name="Chettiar S.T."/>
            <person name="Joshi S."/>
            <person name="Tatu U.S."/>
        </authorList>
    </citation>
    <scope>NUCLEOTIDE SEQUENCE [LARGE SCALE GENOMIC DNA]</scope>
    <source>
        <strain evidence="5">6684</strain>
    </source>
</reference>
<name>A0A0L0P169_CANAR</name>
<protein>
    <recommendedName>
        <fullName evidence="3">UBA domain-containing protein</fullName>
    </recommendedName>
</protein>
<dbReference type="Pfam" id="PF00627">
    <property type="entry name" value="UBA"/>
    <property type="match status" value="1"/>
</dbReference>
<dbReference type="GO" id="GO:0016579">
    <property type="term" value="P:protein deubiquitination"/>
    <property type="evidence" value="ECO:0007669"/>
    <property type="project" value="TreeGrafter"/>
</dbReference>
<dbReference type="InterPro" id="IPR055335">
    <property type="entry name" value="Ucp6/RUP1"/>
</dbReference>
<evidence type="ECO:0000256" key="1">
    <source>
        <dbReference type="SAM" id="Coils"/>
    </source>
</evidence>
<evidence type="ECO:0000313" key="5">
    <source>
        <dbReference type="Proteomes" id="UP000037122"/>
    </source>
</evidence>
<gene>
    <name evidence="4" type="ORF">QG37_03097</name>
</gene>
<dbReference type="GO" id="GO:0005829">
    <property type="term" value="C:cytosol"/>
    <property type="evidence" value="ECO:0007669"/>
    <property type="project" value="TreeGrafter"/>
</dbReference>
<feature type="compositionally biased region" description="Polar residues" evidence="2">
    <location>
        <begin position="176"/>
        <end position="187"/>
    </location>
</feature>
<dbReference type="VEuPathDB" id="FungiDB:CJJ09_003019"/>
<dbReference type="VEuPathDB" id="FungiDB:B9J08_001051"/>
<feature type="compositionally biased region" description="Basic and acidic residues" evidence="2">
    <location>
        <begin position="605"/>
        <end position="618"/>
    </location>
</feature>
<feature type="region of interest" description="Disordered" evidence="2">
    <location>
        <begin position="575"/>
        <end position="625"/>
    </location>
</feature>
<organism evidence="4 5">
    <name type="scientific">Candidozyma auris</name>
    <name type="common">Yeast</name>
    <name type="synonym">Candida auris</name>
    <dbReference type="NCBI Taxonomy" id="498019"/>
    <lineage>
        <taxon>Eukaryota</taxon>
        <taxon>Fungi</taxon>
        <taxon>Dikarya</taxon>
        <taxon>Ascomycota</taxon>
        <taxon>Saccharomycotina</taxon>
        <taxon>Pichiomycetes</taxon>
        <taxon>Metschnikowiaceae</taxon>
        <taxon>Candidozyma</taxon>
    </lineage>
</organism>
<feature type="compositionally biased region" description="Basic and acidic residues" evidence="2">
    <location>
        <begin position="575"/>
        <end position="584"/>
    </location>
</feature>
<dbReference type="PANTHER" id="PTHR39597:SF1">
    <property type="entry name" value="UBA DOMAIN-CONTAINING PROTEIN RUP1"/>
    <property type="match status" value="1"/>
</dbReference>
<evidence type="ECO:0000259" key="3">
    <source>
        <dbReference type="PROSITE" id="PS50030"/>
    </source>
</evidence>
<dbReference type="AlphaFoldDB" id="A0A0L0P169"/>
<dbReference type="VEuPathDB" id="FungiDB:CJJ07_004205"/>
<keyword evidence="1" id="KW-0175">Coiled coil</keyword>